<comment type="similarity">
    <text evidence="1 3">Belongs to the short-chain dehydrogenases/reductases (SDR) family.</text>
</comment>
<dbReference type="GO" id="GO:0016614">
    <property type="term" value="F:oxidoreductase activity, acting on CH-OH group of donors"/>
    <property type="evidence" value="ECO:0007669"/>
    <property type="project" value="UniProtKB-ARBA"/>
</dbReference>
<dbReference type="AlphaFoldDB" id="A0A835WPH6"/>
<evidence type="ECO:0000313" key="6">
    <source>
        <dbReference type="Proteomes" id="UP000613740"/>
    </source>
</evidence>
<evidence type="ECO:0000256" key="3">
    <source>
        <dbReference type="RuleBase" id="RU000363"/>
    </source>
</evidence>
<feature type="compositionally biased region" description="Low complexity" evidence="4">
    <location>
        <begin position="205"/>
        <end position="216"/>
    </location>
</feature>
<dbReference type="PANTHER" id="PTHR48107:SF16">
    <property type="entry name" value="NADPH-DEPENDENT ALDEHYDE REDUCTASE 1, CHLOROPLASTIC"/>
    <property type="match status" value="1"/>
</dbReference>
<organism evidence="5 6">
    <name type="scientific">Chlamydomonas schloesseri</name>
    <dbReference type="NCBI Taxonomy" id="2026947"/>
    <lineage>
        <taxon>Eukaryota</taxon>
        <taxon>Viridiplantae</taxon>
        <taxon>Chlorophyta</taxon>
        <taxon>core chlorophytes</taxon>
        <taxon>Chlorophyceae</taxon>
        <taxon>CS clade</taxon>
        <taxon>Chlamydomonadales</taxon>
        <taxon>Chlamydomonadaceae</taxon>
        <taxon>Chlamydomonas</taxon>
    </lineage>
</organism>
<dbReference type="PROSITE" id="PS00061">
    <property type="entry name" value="ADH_SHORT"/>
    <property type="match status" value="1"/>
</dbReference>
<dbReference type="PRINTS" id="PR00080">
    <property type="entry name" value="SDRFAMILY"/>
</dbReference>
<keyword evidence="2" id="KW-0560">Oxidoreductase</keyword>
<feature type="compositionally biased region" description="Gly residues" evidence="4">
    <location>
        <begin position="217"/>
        <end position="230"/>
    </location>
</feature>
<dbReference type="Pfam" id="PF13561">
    <property type="entry name" value="adh_short_C2"/>
    <property type="match status" value="1"/>
</dbReference>
<proteinExistence type="inferred from homology"/>
<reference evidence="5" key="1">
    <citation type="journal article" date="2020" name="bioRxiv">
        <title>Comparative genomics of Chlamydomonas.</title>
        <authorList>
            <person name="Craig R.J."/>
            <person name="Hasan A.R."/>
            <person name="Ness R.W."/>
            <person name="Keightley P.D."/>
        </authorList>
    </citation>
    <scope>NUCLEOTIDE SEQUENCE</scope>
    <source>
        <strain evidence="5">CCAP 11/173</strain>
    </source>
</reference>
<dbReference type="OrthoDB" id="47007at2759"/>
<protein>
    <submittedName>
        <fullName evidence="5">Uncharacterized protein</fullName>
    </submittedName>
</protein>
<comment type="caution">
    <text evidence="5">The sequence shown here is derived from an EMBL/GenBank/DDBJ whole genome shotgun (WGS) entry which is preliminary data.</text>
</comment>
<dbReference type="PRINTS" id="PR00081">
    <property type="entry name" value="GDHRDH"/>
</dbReference>
<dbReference type="Pfam" id="PF00106">
    <property type="entry name" value="adh_short"/>
    <property type="match status" value="1"/>
</dbReference>
<dbReference type="EMBL" id="JAEHOD010000009">
    <property type="protein sequence ID" value="KAG2451097.1"/>
    <property type="molecule type" value="Genomic_DNA"/>
</dbReference>
<accession>A0A835WPH6</accession>
<evidence type="ECO:0000256" key="1">
    <source>
        <dbReference type="ARBA" id="ARBA00006484"/>
    </source>
</evidence>
<feature type="region of interest" description="Disordered" evidence="4">
    <location>
        <begin position="204"/>
        <end position="238"/>
    </location>
</feature>
<name>A0A835WPH6_9CHLO</name>
<dbReference type="InterPro" id="IPR002347">
    <property type="entry name" value="SDR_fam"/>
</dbReference>
<gene>
    <name evidence="5" type="ORF">HYH02_004365</name>
</gene>
<evidence type="ECO:0000313" key="5">
    <source>
        <dbReference type="EMBL" id="KAG2451097.1"/>
    </source>
</evidence>
<dbReference type="Gene3D" id="3.40.50.720">
    <property type="entry name" value="NAD(P)-binding Rossmann-like Domain"/>
    <property type="match status" value="1"/>
</dbReference>
<dbReference type="SUPFAM" id="SSF51735">
    <property type="entry name" value="NAD(P)-binding Rossmann-fold domains"/>
    <property type="match status" value="1"/>
</dbReference>
<dbReference type="InterPro" id="IPR036291">
    <property type="entry name" value="NAD(P)-bd_dom_sf"/>
</dbReference>
<keyword evidence="6" id="KW-1185">Reference proteome</keyword>
<evidence type="ECO:0000256" key="4">
    <source>
        <dbReference type="SAM" id="MobiDB-lite"/>
    </source>
</evidence>
<dbReference type="PANTHER" id="PTHR48107">
    <property type="entry name" value="NADPH-DEPENDENT ALDEHYDE REDUCTASE-LIKE PROTEIN, CHLOROPLASTIC-RELATED"/>
    <property type="match status" value="1"/>
</dbReference>
<sequence>MEQAAEGITGSAAKLVPQMVKEAAGGVQQKLADTAAGVAENVGLAVQGVREKIPLMPEGQAAQPGSEADMWTKPEVIRDDYVGADKLAGRVALITGGDSGIGRSVAVHFAREGADVFILYLNEHEDAAATKKLVEAEGRRCETCTEAVERCVRELGRLDILVNNAAVQHYRTSITDMTDADIEATFETNILGYVHMAQAALPHLPKAGGSSTTKTGSGTGGGGGGLGGGSSAAPPPAPAAAPSGVIINTTSVTAYKGQPQLLDYSATKGAISGLTQALAAQLAGCGIRVNGVAPGPIWTPLIPATFPRTELLNFQKSVPMQRAGQPSEVGPCYVFLASSDGATMSGQVLHPNGGTPVSA</sequence>
<dbReference type="InterPro" id="IPR020904">
    <property type="entry name" value="Sc_DH/Rdtase_CS"/>
</dbReference>
<evidence type="ECO:0000256" key="2">
    <source>
        <dbReference type="ARBA" id="ARBA00023002"/>
    </source>
</evidence>
<dbReference type="Proteomes" id="UP000613740">
    <property type="component" value="Unassembled WGS sequence"/>
</dbReference>